<organism evidence="2 3">
    <name type="scientific">Arenibacter palladensis</name>
    <dbReference type="NCBI Taxonomy" id="237373"/>
    <lineage>
        <taxon>Bacteria</taxon>
        <taxon>Pseudomonadati</taxon>
        <taxon>Bacteroidota</taxon>
        <taxon>Flavobacteriia</taxon>
        <taxon>Flavobacteriales</taxon>
        <taxon>Flavobacteriaceae</taxon>
        <taxon>Arenibacter</taxon>
    </lineage>
</organism>
<evidence type="ECO:0000256" key="1">
    <source>
        <dbReference type="SAM" id="Phobius"/>
    </source>
</evidence>
<dbReference type="Proteomes" id="UP000184406">
    <property type="component" value="Unassembled WGS sequence"/>
</dbReference>
<keyword evidence="1" id="KW-0472">Membrane</keyword>
<keyword evidence="1" id="KW-1133">Transmembrane helix</keyword>
<keyword evidence="3" id="KW-1185">Reference proteome</keyword>
<keyword evidence="1" id="KW-0812">Transmembrane</keyword>
<evidence type="ECO:0000313" key="2">
    <source>
        <dbReference type="EMBL" id="SHF94180.1"/>
    </source>
</evidence>
<sequence length="76" mass="8453">MKPKYKALIYNFLGFAVLFVAGRLLLGMLLSLNTLVLAFIAAVAASLLAPKFSVVKTKSGEKLMMKWIFIKGFREL</sequence>
<feature type="transmembrane region" description="Helical" evidence="1">
    <location>
        <begin position="7"/>
        <end position="29"/>
    </location>
</feature>
<proteinExistence type="predicted"/>
<dbReference type="AlphaFoldDB" id="A0A1M5FRJ8"/>
<gene>
    <name evidence="2" type="ORF">SAMN03080594_109192</name>
</gene>
<dbReference type="EMBL" id="FQUX01000009">
    <property type="protein sequence ID" value="SHF94180.1"/>
    <property type="molecule type" value="Genomic_DNA"/>
</dbReference>
<evidence type="ECO:0000313" key="3">
    <source>
        <dbReference type="Proteomes" id="UP000184406"/>
    </source>
</evidence>
<accession>A0A1M5FRJ8</accession>
<feature type="transmembrane region" description="Helical" evidence="1">
    <location>
        <begin position="35"/>
        <end position="55"/>
    </location>
</feature>
<name>A0A1M5FRJ8_9FLAO</name>
<reference evidence="3" key="1">
    <citation type="submission" date="2016-11" db="EMBL/GenBank/DDBJ databases">
        <authorList>
            <person name="Varghese N."/>
            <person name="Submissions S."/>
        </authorList>
    </citation>
    <scope>NUCLEOTIDE SEQUENCE [LARGE SCALE GENOMIC DNA]</scope>
    <source>
        <strain evidence="3">DSM 17539</strain>
    </source>
</reference>
<protein>
    <submittedName>
        <fullName evidence="2">Uncharacterized protein</fullName>
    </submittedName>
</protein>